<feature type="compositionally biased region" description="Polar residues" evidence="4">
    <location>
        <begin position="145"/>
        <end position="164"/>
    </location>
</feature>
<dbReference type="OMA" id="FACGRPL"/>
<dbReference type="InterPro" id="IPR012677">
    <property type="entry name" value="Nucleotide-bd_a/b_plait_sf"/>
</dbReference>
<reference evidence="6" key="1">
    <citation type="submission" date="2016-04" db="EMBL/GenBank/DDBJ databases">
        <authorList>
            <person name="Evans L.H."/>
            <person name="Alamgir A."/>
            <person name="Owens N."/>
            <person name="Weber N.D."/>
            <person name="Virtaneva K."/>
            <person name="Barbian K."/>
            <person name="Babar A."/>
            <person name="Rosenke K."/>
        </authorList>
    </citation>
    <scope>NUCLEOTIDE SEQUENCE [LARGE SCALE GENOMIC DNA]</scope>
    <source>
        <strain evidence="6">CBS 101.48</strain>
    </source>
</reference>
<feature type="region of interest" description="Disordered" evidence="4">
    <location>
        <begin position="76"/>
        <end position="173"/>
    </location>
</feature>
<evidence type="ECO:0000256" key="1">
    <source>
        <dbReference type="ARBA" id="ARBA00021141"/>
    </source>
</evidence>
<dbReference type="Gene3D" id="3.30.70.330">
    <property type="match status" value="1"/>
</dbReference>
<dbReference type="EMBL" id="LT554016">
    <property type="protein sequence ID" value="SAM02948.1"/>
    <property type="molecule type" value="Genomic_DNA"/>
</dbReference>
<dbReference type="PANTHER" id="PTHR48038:SF2">
    <property type="entry name" value="OS02G0536400 PROTEIN"/>
    <property type="match status" value="1"/>
</dbReference>
<evidence type="ECO:0000313" key="7">
    <source>
        <dbReference type="Proteomes" id="UP000078561"/>
    </source>
</evidence>
<dbReference type="OrthoDB" id="6730379at2759"/>
<dbReference type="PROSITE" id="PS50102">
    <property type="entry name" value="RRM"/>
    <property type="match status" value="1"/>
</dbReference>
<dbReference type="Pfam" id="PF00076">
    <property type="entry name" value="RRM_1"/>
    <property type="match status" value="1"/>
</dbReference>
<keyword evidence="3" id="KW-0694">RNA-binding</keyword>
<sequence length="173" mass="19349">MEAKRLYIGNLDSTVDEYAVIKLFEPYGKIVVFEFMFFLHGPKKGQPRGYCFLEYEKRQDALAAISAMNGKKIKGRPMVVSAANKSTQPEGGGNSGGSDKRHQRSSFHRPTSFSLLRNQKMTQTKSTDAKILAIEQKLAALQKPRPSSSTTDTPQPNPKPSGTSSHRHRYKPY</sequence>
<dbReference type="CDD" id="cd12355">
    <property type="entry name" value="RRM_RBM18"/>
    <property type="match status" value="1"/>
</dbReference>
<dbReference type="InterPro" id="IPR039157">
    <property type="entry name" value="RBM18_RRM"/>
</dbReference>
<feature type="domain" description="RRM" evidence="5">
    <location>
        <begin position="4"/>
        <end position="85"/>
    </location>
</feature>
<dbReference type="STRING" id="4829.A0A168PTH5"/>
<gene>
    <name evidence="6" type="primary">ABSGL_08764.1 scaffold 10421</name>
</gene>
<evidence type="ECO:0000256" key="2">
    <source>
        <dbReference type="ARBA" id="ARBA00030780"/>
    </source>
</evidence>
<protein>
    <recommendedName>
        <fullName evidence="1">Probable RNA-binding protein 18</fullName>
    </recommendedName>
    <alternativeName>
        <fullName evidence="2">RNA-binding motif protein 18</fullName>
    </alternativeName>
</protein>
<evidence type="ECO:0000259" key="5">
    <source>
        <dbReference type="PROSITE" id="PS50102"/>
    </source>
</evidence>
<dbReference type="Proteomes" id="UP000078561">
    <property type="component" value="Unassembled WGS sequence"/>
</dbReference>
<dbReference type="InterPro" id="IPR000504">
    <property type="entry name" value="RRM_dom"/>
</dbReference>
<dbReference type="AlphaFoldDB" id="A0A168PTH5"/>
<feature type="compositionally biased region" description="Polar residues" evidence="4">
    <location>
        <begin position="108"/>
        <end position="126"/>
    </location>
</feature>
<dbReference type="SMART" id="SM00360">
    <property type="entry name" value="RRM"/>
    <property type="match status" value="1"/>
</dbReference>
<accession>A0A168PTH5</accession>
<organism evidence="6">
    <name type="scientific">Absidia glauca</name>
    <name type="common">Pin mould</name>
    <dbReference type="NCBI Taxonomy" id="4829"/>
    <lineage>
        <taxon>Eukaryota</taxon>
        <taxon>Fungi</taxon>
        <taxon>Fungi incertae sedis</taxon>
        <taxon>Mucoromycota</taxon>
        <taxon>Mucoromycotina</taxon>
        <taxon>Mucoromycetes</taxon>
        <taxon>Mucorales</taxon>
        <taxon>Cunninghamellaceae</taxon>
        <taxon>Absidia</taxon>
    </lineage>
</organism>
<evidence type="ECO:0000313" key="6">
    <source>
        <dbReference type="EMBL" id="SAM02948.1"/>
    </source>
</evidence>
<dbReference type="InParanoid" id="A0A168PTH5"/>
<dbReference type="PANTHER" id="PTHR48038">
    <property type="entry name" value="RIBONUCLEOPROTEIN RB97D"/>
    <property type="match status" value="1"/>
</dbReference>
<proteinExistence type="predicted"/>
<dbReference type="SUPFAM" id="SSF54928">
    <property type="entry name" value="RNA-binding domain, RBD"/>
    <property type="match status" value="1"/>
</dbReference>
<dbReference type="InterPro" id="IPR035979">
    <property type="entry name" value="RBD_domain_sf"/>
</dbReference>
<dbReference type="GO" id="GO:0003723">
    <property type="term" value="F:RNA binding"/>
    <property type="evidence" value="ECO:0007669"/>
    <property type="project" value="UniProtKB-UniRule"/>
</dbReference>
<keyword evidence="7" id="KW-1185">Reference proteome</keyword>
<evidence type="ECO:0000256" key="3">
    <source>
        <dbReference type="PROSITE-ProRule" id="PRU00176"/>
    </source>
</evidence>
<evidence type="ECO:0000256" key="4">
    <source>
        <dbReference type="SAM" id="MobiDB-lite"/>
    </source>
</evidence>
<name>A0A168PTH5_ABSGL</name>